<dbReference type="AlphaFoldDB" id="A0A194Q0T0"/>
<dbReference type="Proteomes" id="UP000053268">
    <property type="component" value="Unassembled WGS sequence"/>
</dbReference>
<dbReference type="Pfam" id="PF00732">
    <property type="entry name" value="GMC_oxred_N"/>
    <property type="match status" value="1"/>
</dbReference>
<dbReference type="Gene3D" id="3.30.560.10">
    <property type="entry name" value="Glucose Oxidase, domain 3"/>
    <property type="match status" value="1"/>
</dbReference>
<dbReference type="PANTHER" id="PTHR11552:SF217">
    <property type="entry name" value="GLUCOSE DEHYDROGENASE [FAD, QUINONE]"/>
    <property type="match status" value="1"/>
</dbReference>
<dbReference type="PROSITE" id="PS00624">
    <property type="entry name" value="GMC_OXRED_2"/>
    <property type="match status" value="1"/>
</dbReference>
<proteinExistence type="inferred from homology"/>
<dbReference type="GO" id="GO:0016614">
    <property type="term" value="F:oxidoreductase activity, acting on CH-OH group of donors"/>
    <property type="evidence" value="ECO:0007669"/>
    <property type="project" value="InterPro"/>
</dbReference>
<protein>
    <submittedName>
        <fullName evidence="4">Glucose dehydrogenase [acceptor]</fullName>
    </submittedName>
</protein>
<dbReference type="SUPFAM" id="SSF54373">
    <property type="entry name" value="FAD-linked reductases, C-terminal domain"/>
    <property type="match status" value="1"/>
</dbReference>
<reference evidence="4 5" key="1">
    <citation type="journal article" date="2015" name="Nat. Commun.">
        <title>Outbred genome sequencing and CRISPR/Cas9 gene editing in butterflies.</title>
        <authorList>
            <person name="Li X."/>
            <person name="Fan D."/>
            <person name="Zhang W."/>
            <person name="Liu G."/>
            <person name="Zhang L."/>
            <person name="Zhao L."/>
            <person name="Fang X."/>
            <person name="Chen L."/>
            <person name="Dong Y."/>
            <person name="Chen Y."/>
            <person name="Ding Y."/>
            <person name="Zhao R."/>
            <person name="Feng M."/>
            <person name="Zhu Y."/>
            <person name="Feng Y."/>
            <person name="Jiang X."/>
            <person name="Zhu D."/>
            <person name="Xiang H."/>
            <person name="Feng X."/>
            <person name="Li S."/>
            <person name="Wang J."/>
            <person name="Zhang G."/>
            <person name="Kronforst M.R."/>
            <person name="Wang W."/>
        </authorList>
    </citation>
    <scope>NUCLEOTIDE SEQUENCE [LARGE SCALE GENOMIC DNA]</scope>
    <source>
        <strain evidence="4">Ya'a_city_454_Px</strain>
        <tissue evidence="4">Whole body</tissue>
    </source>
</reference>
<dbReference type="InterPro" id="IPR000172">
    <property type="entry name" value="GMC_OxRdtase_N"/>
</dbReference>
<dbReference type="PANTHER" id="PTHR11552">
    <property type="entry name" value="GLUCOSE-METHANOL-CHOLINE GMC OXIDOREDUCTASE"/>
    <property type="match status" value="1"/>
</dbReference>
<feature type="compositionally biased region" description="Basic and acidic residues" evidence="2">
    <location>
        <begin position="689"/>
        <end position="703"/>
    </location>
</feature>
<dbReference type="SUPFAM" id="SSF51905">
    <property type="entry name" value="FAD/NAD(P)-binding domain"/>
    <property type="match status" value="1"/>
</dbReference>
<feature type="region of interest" description="Disordered" evidence="2">
    <location>
        <begin position="689"/>
        <end position="720"/>
    </location>
</feature>
<evidence type="ECO:0000256" key="1">
    <source>
        <dbReference type="ARBA" id="ARBA00010790"/>
    </source>
</evidence>
<keyword evidence="5" id="KW-1185">Reference proteome</keyword>
<dbReference type="InterPro" id="IPR012132">
    <property type="entry name" value="GMC_OxRdtase"/>
</dbReference>
<dbReference type="InterPro" id="IPR036188">
    <property type="entry name" value="FAD/NAD-bd_sf"/>
</dbReference>
<organism evidence="4 5">
    <name type="scientific">Papilio xuthus</name>
    <name type="common">Asian swallowtail butterfly</name>
    <dbReference type="NCBI Taxonomy" id="66420"/>
    <lineage>
        <taxon>Eukaryota</taxon>
        <taxon>Metazoa</taxon>
        <taxon>Ecdysozoa</taxon>
        <taxon>Arthropoda</taxon>
        <taxon>Hexapoda</taxon>
        <taxon>Insecta</taxon>
        <taxon>Pterygota</taxon>
        <taxon>Neoptera</taxon>
        <taxon>Endopterygota</taxon>
        <taxon>Lepidoptera</taxon>
        <taxon>Glossata</taxon>
        <taxon>Ditrysia</taxon>
        <taxon>Papilionoidea</taxon>
        <taxon>Papilionidae</taxon>
        <taxon>Papilioninae</taxon>
        <taxon>Papilio</taxon>
    </lineage>
</organism>
<evidence type="ECO:0000313" key="5">
    <source>
        <dbReference type="Proteomes" id="UP000053268"/>
    </source>
</evidence>
<dbReference type="GO" id="GO:0050660">
    <property type="term" value="F:flavin adenine dinucleotide binding"/>
    <property type="evidence" value="ECO:0007669"/>
    <property type="project" value="InterPro"/>
</dbReference>
<dbReference type="Gene3D" id="3.50.50.60">
    <property type="entry name" value="FAD/NAD(P)-binding domain"/>
    <property type="match status" value="1"/>
</dbReference>
<dbReference type="InterPro" id="IPR007867">
    <property type="entry name" value="GMC_OxRtase_C"/>
</dbReference>
<sequence length="720" mass="79427">MTCRSISGQDESLLPYTMGIPDRNRQQVLLKESMQRKIIATCECPIREIGPAMADSCSGHTVLLFMTVLEAFINGRCDLADPCNRLDNKDNPDDDYDFVVIGGGTAGSVVAGRLSENPQWKVLLLEAGGDEPLSSSVPAWVTAYWGRNDTDWMYYTEPQEKACLADGGKCYWPRGKLLGGCSTINGMMYMRGHAADYDGWAVNGAYGWSWHEVFPYFLKSEDNKEIDSGVSGQYHNTGGPMPVQRFRHAPQFAHDVVAASIELGFPPTGDLNGESTTGFTLAQAFNEGGSRYTTSRGFLRPGARRANLDVVFNALGSKVVVDPNTKRVTAVEYIKNGVTKTVKVNKEAILSAGTLNSPQILLLSGIGPKETLNKFNILIIQDLPGVGQNLQNHVGVKLDFSLMKEPELPVLDWAAAMDYMLKREGPLSSTGMSQLTGMVNSKYAPAGGRQPDIQYFFGGYYASCSDGNTIEPPQYAATERRNIMIAAIALQPRSRGYITLRSTDPTEPPIMQPNYFCDDHEMNVLVEAAKIAYRLANTTILREKYGMVPTPGYGDKCPGGGPNPTDEYLRCLAQYHTAPENHQVGTCKMGPRSDPMAVVDPQLKVHGIEGLRVIDAAIMPTIPTGNTAAPTVMVAERGAEFIRSRHQMYKHRPVSGLGNKFGDNSQQDDADHNRWHFTNVANKEHKWGNWKDKNWNWDNRRNEQNPNWIRNPNTPIAAAS</sequence>
<dbReference type="Pfam" id="PF05199">
    <property type="entry name" value="GMC_oxred_C"/>
    <property type="match status" value="1"/>
</dbReference>
<gene>
    <name evidence="4" type="ORF">RR46_10236</name>
</gene>
<feature type="compositionally biased region" description="Polar residues" evidence="2">
    <location>
        <begin position="704"/>
        <end position="714"/>
    </location>
</feature>
<comment type="similarity">
    <text evidence="1">Belongs to the GMC oxidoreductase family.</text>
</comment>
<name>A0A194Q0T0_PAPXU</name>
<dbReference type="EMBL" id="KQ459582">
    <property type="protein sequence ID" value="KPI98918.1"/>
    <property type="molecule type" value="Genomic_DNA"/>
</dbReference>
<evidence type="ECO:0000256" key="2">
    <source>
        <dbReference type="SAM" id="MobiDB-lite"/>
    </source>
</evidence>
<evidence type="ECO:0000259" key="3">
    <source>
        <dbReference type="PROSITE" id="PS00624"/>
    </source>
</evidence>
<accession>A0A194Q0T0</accession>
<feature type="domain" description="Glucose-methanol-choline oxidoreductase N-terminal" evidence="3">
    <location>
        <begin position="353"/>
        <end position="367"/>
    </location>
</feature>
<dbReference type="STRING" id="66420.A0A194Q0T0"/>
<evidence type="ECO:0000313" key="4">
    <source>
        <dbReference type="EMBL" id="KPI98918.1"/>
    </source>
</evidence>